<dbReference type="PANTHER" id="PTHR12815">
    <property type="entry name" value="SORTING AND ASSEMBLY MACHINERY SAMM50 PROTEIN FAMILY MEMBER"/>
    <property type="match status" value="1"/>
</dbReference>
<dbReference type="InterPro" id="IPR034746">
    <property type="entry name" value="POTRA"/>
</dbReference>
<feature type="domain" description="POTRA" evidence="10">
    <location>
        <begin position="74"/>
        <end position="141"/>
    </location>
</feature>
<evidence type="ECO:0000256" key="8">
    <source>
        <dbReference type="HAMAP-Rule" id="MF_01430"/>
    </source>
</evidence>
<evidence type="ECO:0000256" key="5">
    <source>
        <dbReference type="ARBA" id="ARBA00022737"/>
    </source>
</evidence>
<gene>
    <name evidence="8 11" type="primary">bamA</name>
    <name evidence="11" type="ORF">SPPYR_0835</name>
</gene>
<feature type="domain" description="POTRA" evidence="10">
    <location>
        <begin position="222"/>
        <end position="310"/>
    </location>
</feature>
<feature type="domain" description="POTRA" evidence="10">
    <location>
        <begin position="142"/>
        <end position="219"/>
    </location>
</feature>
<evidence type="ECO:0000256" key="9">
    <source>
        <dbReference type="NCBIfam" id="TIGR03303"/>
    </source>
</evidence>
<sequence length="911" mass="101743" precursor="true">MRQARGQAGLSLLSYFFGMNSVASHKFSARTQLSAVLLAGTMLATPSMAQEVAPPPVPAPTVPAPAPEAVPAATTIQSITVTGNQRLEAQTILSYLRLRVGQQYDRAVLDQALKDLAATELFKDFQITDNNGALTIQVAENPVINRVILEGNKRLKEDKIRPEIKMAPRQIYTRSKVRADVARIIELYKRQGRFAATVEPKMVSLDQNRVDVVFEINEGPKSKVRQINIIGNEKFSDGDLKDEMATKETGLLTILSSNTSYDPDRLAYDQQKLRLFYLTNGYADFRVISAVAELTSNKQDFIITYVVEEGERYKFGDVDVQSEIRDFQPEMLKKLLPMKTGDWYDAKLVEDTVESLSETAGLFGYAFADINPEFRRNPDDRTMAITFNVGESPRTYVERIDVNGNTLTHDKVVRREFRLNEGDAFNSFGVKRTESRINSLGYFQENLEIERKEGSAPDRIILETNVEEKPTGELSLSAGFSSIENFLLQASIRQRNFRGLGQQLQASVNYSSYSKSIELGFTEPYLFDRNISIGGSVYRRDLNSFNFIDNDRRTTFEQVTTGAQVNVGVPLTEYMSFFGRYSINFDDVTLDKGIYYFGDECDPLVAGRYLCDAIGSRTTSLLGYTLAYDDRDNRLRPTRGQSLSLSQDFAGLGGSVKYVRTRLAGSKHFNLGSRFILNISAEGGYIYPFGGRPTPTSDKVRLTDRFFLGEPQMRGFDIRGVGPRVIRYAATYDPLNPVIDTSNDNRGQIDDALGGRAYYQGRIELDIPLGTGAKELGLRPSIFLDVGSVWSVKRPTLTTLADFRDPADGFTKFLCRNASTGQSQFATETTTTTDGVTTGTGDYTTCPAGFSSLAPFEERFFGDTWMPRVAIGAGVNWNSPFGPFRIDFAYALRKEEGDDTKRFSFNVGTQF</sequence>
<dbReference type="PANTHER" id="PTHR12815:SF23">
    <property type="entry name" value="OUTER MEMBRANE PROTEIN ASSEMBLY FACTOR BAMA"/>
    <property type="match status" value="1"/>
</dbReference>
<dbReference type="AlphaFoldDB" id="A0A1Y5PTI5"/>
<comment type="function">
    <text evidence="8">Part of the outer membrane protein assembly complex, which is involved in assembly and insertion of beta-barrel proteins into the outer membrane.</text>
</comment>
<keyword evidence="5 8" id="KW-0677">Repeat</keyword>
<keyword evidence="6 8" id="KW-0472">Membrane</keyword>
<reference evidence="11" key="1">
    <citation type="submission" date="2016-03" db="EMBL/GenBank/DDBJ databases">
        <authorList>
            <person name="Ploux O."/>
        </authorList>
    </citation>
    <scope>NUCLEOTIDE SEQUENCE</scope>
    <source>
        <strain evidence="11">UC10</strain>
    </source>
</reference>
<feature type="chain" id="PRO_5013409294" description="Outer membrane protein assembly factor BamA" evidence="8">
    <location>
        <begin position="50"/>
        <end position="911"/>
    </location>
</feature>
<keyword evidence="3 8" id="KW-0812">Transmembrane</keyword>
<dbReference type="PROSITE" id="PS51779">
    <property type="entry name" value="POTRA"/>
    <property type="match status" value="4"/>
</dbReference>
<comment type="subcellular location">
    <subcellularLocation>
        <location evidence="8">Cell outer membrane</location>
    </subcellularLocation>
    <subcellularLocation>
        <location evidence="1">Membrane</location>
    </subcellularLocation>
</comment>
<proteinExistence type="inferred from homology"/>
<dbReference type="InterPro" id="IPR000184">
    <property type="entry name" value="Bac_surfAg_D15"/>
</dbReference>
<dbReference type="Pfam" id="PF07244">
    <property type="entry name" value="POTRA"/>
    <property type="match status" value="5"/>
</dbReference>
<evidence type="ECO:0000256" key="2">
    <source>
        <dbReference type="ARBA" id="ARBA00022452"/>
    </source>
</evidence>
<dbReference type="NCBIfam" id="TIGR03303">
    <property type="entry name" value="OM_YaeT"/>
    <property type="match status" value="1"/>
</dbReference>
<dbReference type="InterPro" id="IPR010827">
    <property type="entry name" value="BamA/TamA_POTRA"/>
</dbReference>
<dbReference type="InterPro" id="IPR023707">
    <property type="entry name" value="OM_assembly_BamA"/>
</dbReference>
<dbReference type="KEGG" id="sphu:SPPYR_0835"/>
<keyword evidence="4 8" id="KW-0732">Signal</keyword>
<organism evidence="11">
    <name type="scientific">uncultured Sphingopyxis sp</name>
    <dbReference type="NCBI Taxonomy" id="310581"/>
    <lineage>
        <taxon>Bacteria</taxon>
        <taxon>Pseudomonadati</taxon>
        <taxon>Pseudomonadota</taxon>
        <taxon>Alphaproteobacteria</taxon>
        <taxon>Sphingomonadales</taxon>
        <taxon>Sphingomonadaceae</taxon>
        <taxon>Sphingopyxis</taxon>
        <taxon>environmental samples</taxon>
    </lineage>
</organism>
<dbReference type="GO" id="GO:0043165">
    <property type="term" value="P:Gram-negative-bacterium-type cell outer membrane assembly"/>
    <property type="evidence" value="ECO:0007669"/>
    <property type="project" value="UniProtKB-UniRule"/>
</dbReference>
<feature type="signal peptide" evidence="8">
    <location>
        <begin position="1"/>
        <end position="49"/>
    </location>
</feature>
<name>A0A1Y5PTI5_9SPHN</name>
<dbReference type="EMBL" id="LT598653">
    <property type="protein sequence ID" value="SBV31955.1"/>
    <property type="molecule type" value="Genomic_DNA"/>
</dbReference>
<accession>A0A1Y5PTI5</accession>
<comment type="subunit">
    <text evidence="8">Part of the Bam complex.</text>
</comment>
<dbReference type="GO" id="GO:0051205">
    <property type="term" value="P:protein insertion into membrane"/>
    <property type="evidence" value="ECO:0007669"/>
    <property type="project" value="UniProtKB-UniRule"/>
</dbReference>
<evidence type="ECO:0000256" key="1">
    <source>
        <dbReference type="ARBA" id="ARBA00004370"/>
    </source>
</evidence>
<evidence type="ECO:0000256" key="3">
    <source>
        <dbReference type="ARBA" id="ARBA00022692"/>
    </source>
</evidence>
<protein>
    <recommendedName>
        <fullName evidence="8 9">Outer membrane protein assembly factor BamA</fullName>
    </recommendedName>
</protein>
<dbReference type="InterPro" id="IPR039910">
    <property type="entry name" value="D15-like"/>
</dbReference>
<dbReference type="PIRSF" id="PIRSF006076">
    <property type="entry name" value="OM_assembly_OMP85"/>
    <property type="match status" value="1"/>
</dbReference>
<keyword evidence="7 8" id="KW-0998">Cell outer membrane</keyword>
<comment type="similarity">
    <text evidence="8">Belongs to the BamA family.</text>
</comment>
<keyword evidence="2 8" id="KW-1134">Transmembrane beta strand</keyword>
<dbReference type="Gene3D" id="2.40.160.50">
    <property type="entry name" value="membrane protein fhac: a member of the omp85/tpsb transporter family"/>
    <property type="match status" value="1"/>
</dbReference>
<evidence type="ECO:0000313" key="11">
    <source>
        <dbReference type="EMBL" id="SBV31955.1"/>
    </source>
</evidence>
<evidence type="ECO:0000256" key="4">
    <source>
        <dbReference type="ARBA" id="ARBA00022729"/>
    </source>
</evidence>
<evidence type="ECO:0000256" key="7">
    <source>
        <dbReference type="ARBA" id="ARBA00023237"/>
    </source>
</evidence>
<evidence type="ECO:0000256" key="6">
    <source>
        <dbReference type="ARBA" id="ARBA00023136"/>
    </source>
</evidence>
<dbReference type="Gene3D" id="3.10.20.310">
    <property type="entry name" value="membrane protein fhac"/>
    <property type="match status" value="5"/>
</dbReference>
<feature type="domain" description="POTRA" evidence="10">
    <location>
        <begin position="395"/>
        <end position="469"/>
    </location>
</feature>
<dbReference type="GO" id="GO:0009279">
    <property type="term" value="C:cell outer membrane"/>
    <property type="evidence" value="ECO:0007669"/>
    <property type="project" value="UniProtKB-SubCell"/>
</dbReference>
<evidence type="ECO:0000259" key="10">
    <source>
        <dbReference type="PROSITE" id="PS51779"/>
    </source>
</evidence>
<dbReference type="Pfam" id="PF01103">
    <property type="entry name" value="Omp85"/>
    <property type="match status" value="1"/>
</dbReference>
<dbReference type="HAMAP" id="MF_01430">
    <property type="entry name" value="OM_assembly_BamA"/>
    <property type="match status" value="1"/>
</dbReference>